<dbReference type="EMBL" id="JAVRRG010000099">
    <property type="protein sequence ID" value="KAK5086164.1"/>
    <property type="molecule type" value="Genomic_DNA"/>
</dbReference>
<evidence type="ECO:0000313" key="2">
    <source>
        <dbReference type="Proteomes" id="UP001345013"/>
    </source>
</evidence>
<comment type="caution">
    <text evidence="1">The sequence shown here is derived from an EMBL/GenBank/DDBJ whole genome shotgun (WGS) entry which is preliminary data.</text>
</comment>
<sequence length="276" mass="31658">MDYLRRTIGLLWNALGLHNRDDEHHYLEEGPHIHTVGSLKDRRLLSSDVIKIALLLRQRLPGDLVPSILDFAQLWDVKGTARSLRPDRVGELQAPKLQTSLIVPSYLPRGAVRRVRFIVESRDQGWSSYPEDHGTCRGSWTWFEAGIRGLDTSNTDDQATLLEPVDCQHRNALDAEHKRLCLQDVTRYKYGSRRIVTNIHAGREFQKHVVEWDMYHQDADVRKMIKELKGSHRIEVSAHAKFPGWCNYVKSVAIEIECAIQKLGYAANQAKINHAL</sequence>
<reference evidence="1 2" key="1">
    <citation type="submission" date="2023-08" db="EMBL/GenBank/DDBJ databases">
        <title>Black Yeasts Isolated from many extreme environments.</title>
        <authorList>
            <person name="Coleine C."/>
            <person name="Stajich J.E."/>
            <person name="Selbmann L."/>
        </authorList>
    </citation>
    <scope>NUCLEOTIDE SEQUENCE [LARGE SCALE GENOMIC DNA]</scope>
    <source>
        <strain evidence="1 2">CCFEE 5885</strain>
    </source>
</reference>
<organism evidence="1 2">
    <name type="scientific">Lithohypha guttulata</name>
    <dbReference type="NCBI Taxonomy" id="1690604"/>
    <lineage>
        <taxon>Eukaryota</taxon>
        <taxon>Fungi</taxon>
        <taxon>Dikarya</taxon>
        <taxon>Ascomycota</taxon>
        <taxon>Pezizomycotina</taxon>
        <taxon>Eurotiomycetes</taxon>
        <taxon>Chaetothyriomycetidae</taxon>
        <taxon>Chaetothyriales</taxon>
        <taxon>Trichomeriaceae</taxon>
        <taxon>Lithohypha</taxon>
    </lineage>
</organism>
<keyword evidence="2" id="KW-1185">Reference proteome</keyword>
<proteinExistence type="predicted"/>
<name>A0ABR0K4B3_9EURO</name>
<gene>
    <name evidence="1" type="ORF">LTR24_007017</name>
</gene>
<accession>A0ABR0K4B3</accession>
<dbReference type="Proteomes" id="UP001345013">
    <property type="component" value="Unassembled WGS sequence"/>
</dbReference>
<protein>
    <submittedName>
        <fullName evidence="1">Uncharacterized protein</fullName>
    </submittedName>
</protein>
<evidence type="ECO:0000313" key="1">
    <source>
        <dbReference type="EMBL" id="KAK5086164.1"/>
    </source>
</evidence>